<sequence length="81" mass="8797">MVNQSTVGTQFSNTERNTNNPPLTLSARGVKRVVPCRAVPFSSVLNCASCRSVPCRARLLHRAMACPAVPFLNRAMPCPIN</sequence>
<protein>
    <submittedName>
        <fullName evidence="1">Uncharacterized protein</fullName>
    </submittedName>
</protein>
<dbReference type="Proteomes" id="UP001062846">
    <property type="component" value="Chromosome 2"/>
</dbReference>
<evidence type="ECO:0000313" key="2">
    <source>
        <dbReference type="Proteomes" id="UP001062846"/>
    </source>
</evidence>
<gene>
    <name evidence="1" type="ORF">RHMOL_Rhmol02G0206200</name>
</gene>
<keyword evidence="2" id="KW-1185">Reference proteome</keyword>
<name>A0ACC0PV15_RHOML</name>
<dbReference type="EMBL" id="CM046389">
    <property type="protein sequence ID" value="KAI8568512.1"/>
    <property type="molecule type" value="Genomic_DNA"/>
</dbReference>
<accession>A0ACC0PV15</accession>
<comment type="caution">
    <text evidence="1">The sequence shown here is derived from an EMBL/GenBank/DDBJ whole genome shotgun (WGS) entry which is preliminary data.</text>
</comment>
<organism evidence="1 2">
    <name type="scientific">Rhododendron molle</name>
    <name type="common">Chinese azalea</name>
    <name type="synonym">Azalea mollis</name>
    <dbReference type="NCBI Taxonomy" id="49168"/>
    <lineage>
        <taxon>Eukaryota</taxon>
        <taxon>Viridiplantae</taxon>
        <taxon>Streptophyta</taxon>
        <taxon>Embryophyta</taxon>
        <taxon>Tracheophyta</taxon>
        <taxon>Spermatophyta</taxon>
        <taxon>Magnoliopsida</taxon>
        <taxon>eudicotyledons</taxon>
        <taxon>Gunneridae</taxon>
        <taxon>Pentapetalae</taxon>
        <taxon>asterids</taxon>
        <taxon>Ericales</taxon>
        <taxon>Ericaceae</taxon>
        <taxon>Ericoideae</taxon>
        <taxon>Rhodoreae</taxon>
        <taxon>Rhododendron</taxon>
    </lineage>
</organism>
<evidence type="ECO:0000313" key="1">
    <source>
        <dbReference type="EMBL" id="KAI8568512.1"/>
    </source>
</evidence>
<proteinExistence type="predicted"/>
<reference evidence="1" key="1">
    <citation type="submission" date="2022-02" db="EMBL/GenBank/DDBJ databases">
        <title>Plant Genome Project.</title>
        <authorList>
            <person name="Zhang R.-G."/>
        </authorList>
    </citation>
    <scope>NUCLEOTIDE SEQUENCE</scope>
    <source>
        <strain evidence="1">AT1</strain>
    </source>
</reference>